<dbReference type="AlphaFoldDB" id="A0AA41HEU0"/>
<evidence type="ECO:0000313" key="7">
    <source>
        <dbReference type="EMBL" id="MCP2010653.1"/>
    </source>
</evidence>
<evidence type="ECO:0000313" key="6">
    <source>
        <dbReference type="EMBL" id="MBV6322448.1"/>
    </source>
</evidence>
<dbReference type="GO" id="GO:0009306">
    <property type="term" value="P:protein secretion"/>
    <property type="evidence" value="ECO:0007669"/>
    <property type="project" value="InterPro"/>
</dbReference>
<evidence type="ECO:0000259" key="5">
    <source>
        <dbReference type="Pfam" id="PF03958"/>
    </source>
</evidence>
<accession>A0AA41HEU0</accession>
<protein>
    <submittedName>
        <fullName evidence="7">Type III secretion protein C</fullName>
    </submittedName>
    <submittedName>
        <fullName evidence="6">Type III secretion system outer membrane ring subunit SctC</fullName>
    </submittedName>
</protein>
<comment type="similarity">
    <text evidence="2">Belongs to the bacterial secretin family.</text>
</comment>
<evidence type="ECO:0000259" key="4">
    <source>
        <dbReference type="Pfam" id="PF00263"/>
    </source>
</evidence>
<evidence type="ECO:0000256" key="1">
    <source>
        <dbReference type="ARBA" id="ARBA00004442"/>
    </source>
</evidence>
<feature type="domain" description="Type II/III secretion system secretin-like" evidence="4">
    <location>
        <begin position="321"/>
        <end position="479"/>
    </location>
</feature>
<feature type="domain" description="NolW-like" evidence="5">
    <location>
        <begin position="158"/>
        <end position="265"/>
    </location>
</feature>
<evidence type="ECO:0000256" key="3">
    <source>
        <dbReference type="RuleBase" id="RU004004"/>
    </source>
</evidence>
<proteinExistence type="inferred from homology"/>
<reference evidence="7" key="2">
    <citation type="submission" date="2022-03" db="EMBL/GenBank/DDBJ databases">
        <title>Genome Encyclopedia of Bacteria and Archaea VI: Functional Genomics of Type Strains.</title>
        <authorList>
            <person name="Whitman W."/>
        </authorList>
    </citation>
    <scope>NUCLEOTIDE SEQUENCE</scope>
    <source>
        <strain evidence="7">HSC-15S17</strain>
    </source>
</reference>
<dbReference type="GO" id="GO:0015627">
    <property type="term" value="C:type II protein secretion system complex"/>
    <property type="evidence" value="ECO:0007669"/>
    <property type="project" value="TreeGrafter"/>
</dbReference>
<keyword evidence="3" id="KW-0813">Transport</keyword>
<dbReference type="Proteomes" id="UP001162889">
    <property type="component" value="Unassembled WGS sequence"/>
</dbReference>
<reference evidence="6" key="1">
    <citation type="submission" date="2021-07" db="EMBL/GenBank/DDBJ databases">
        <title>Characterization of violacein-producing bacteria and related species.</title>
        <authorList>
            <person name="Wilson H.S."/>
            <person name="De Leon M.E."/>
        </authorList>
    </citation>
    <scope>NUCLEOTIDE SEQUENCE</scope>
    <source>
        <strain evidence="6">HSC-15S17</strain>
    </source>
</reference>
<gene>
    <name evidence="6" type="primary">sctC</name>
    <name evidence="6" type="ORF">KVP70_16015</name>
    <name evidence="7" type="ORF">L1274_004395</name>
</gene>
<dbReference type="EMBL" id="JAHTGR010000008">
    <property type="protein sequence ID" value="MBV6322448.1"/>
    <property type="molecule type" value="Genomic_DNA"/>
</dbReference>
<dbReference type="NCBIfam" id="TIGR02516">
    <property type="entry name" value="type_III_yscC"/>
    <property type="match status" value="1"/>
</dbReference>
<name>A0AA41HEU0_9BURK</name>
<evidence type="ECO:0000313" key="9">
    <source>
        <dbReference type="Proteomes" id="UP001162889"/>
    </source>
</evidence>
<dbReference type="Pfam" id="PF00263">
    <property type="entry name" value="Secretin"/>
    <property type="match status" value="1"/>
</dbReference>
<evidence type="ECO:0000313" key="8">
    <source>
        <dbReference type="Proteomes" id="UP001155901"/>
    </source>
</evidence>
<dbReference type="PANTHER" id="PTHR30332">
    <property type="entry name" value="PROBABLE GENERAL SECRETION PATHWAY PROTEIN D"/>
    <property type="match status" value="1"/>
</dbReference>
<comment type="caution">
    <text evidence="6">The sequence shown here is derived from an EMBL/GenBank/DDBJ whole genome shotgun (WGS) entry which is preliminary data.</text>
</comment>
<dbReference type="PANTHER" id="PTHR30332:SF5">
    <property type="entry name" value="SPI-1 TYPE 3 SECRETION SYSTEM SECRETIN"/>
    <property type="match status" value="1"/>
</dbReference>
<evidence type="ECO:0000256" key="2">
    <source>
        <dbReference type="RuleBase" id="RU004003"/>
    </source>
</evidence>
<dbReference type="GO" id="GO:0009279">
    <property type="term" value="C:cell outer membrane"/>
    <property type="evidence" value="ECO:0007669"/>
    <property type="project" value="UniProtKB-SubCell"/>
</dbReference>
<dbReference type="InterPro" id="IPR004846">
    <property type="entry name" value="T2SS/T3SS_dom"/>
</dbReference>
<keyword evidence="9" id="KW-1185">Reference proteome</keyword>
<dbReference type="InterPro" id="IPR003522">
    <property type="entry name" value="T3SS_OM_pore_YscC"/>
</dbReference>
<dbReference type="Proteomes" id="UP001155901">
    <property type="component" value="Unassembled WGS sequence"/>
</dbReference>
<dbReference type="InterPro" id="IPR050810">
    <property type="entry name" value="Bact_Secretion_Sys_Channel"/>
</dbReference>
<organism evidence="6 8">
    <name type="scientific">Duganella violaceipulchra</name>
    <dbReference type="NCBI Taxonomy" id="2849652"/>
    <lineage>
        <taxon>Bacteria</taxon>
        <taxon>Pseudomonadati</taxon>
        <taxon>Pseudomonadota</taxon>
        <taxon>Betaproteobacteria</taxon>
        <taxon>Burkholderiales</taxon>
        <taxon>Oxalobacteraceae</taxon>
        <taxon>Telluria group</taxon>
        <taxon>Duganella</taxon>
    </lineage>
</organism>
<dbReference type="RefSeq" id="WP_217943218.1">
    <property type="nucleotide sequence ID" value="NZ_JAHTGR010000008.1"/>
</dbReference>
<dbReference type="EMBL" id="JALJZU010000009">
    <property type="protein sequence ID" value="MCP2010653.1"/>
    <property type="molecule type" value="Genomic_DNA"/>
</dbReference>
<comment type="subcellular location">
    <subcellularLocation>
        <location evidence="1 3">Cell outer membrane</location>
    </subcellularLocation>
</comment>
<dbReference type="Pfam" id="PF03958">
    <property type="entry name" value="Secretin_N"/>
    <property type="match status" value="1"/>
</dbReference>
<dbReference type="InterPro" id="IPR005644">
    <property type="entry name" value="NolW-like"/>
</dbReference>
<sequence length="481" mass="51114">MPAAWKETLYSYRSGAGTLGARLEALARSTGLRLRLDNGRLAKAMVEPDPTASNPAAYLDRMATAQRFQWFVYNGTLYVSPADAAVTERLDLGAASGTAARQALIGLGLFEEKFGWGELDENEAAALVAGPPEYIALLKGVLGKGASERVADGPQLMVFRLKYAMAADHESVARDHVVKQAGMAALLREMLAGHSVASGAPGEPGPIAGARLAPSVAVPGGARRASFTPTIEAYAPLNAVLVRDYPERRALYQDLIAALDVAVDQVEILVTIVDAESGTLRDWSAGLTLNGVGGGLQAGSAPDAPNIVLWSLNRLNLKLRALESEGALQVVSRPSVLTLDNVGAVLDMSQSAYFKLVGERTAELKGVTVGTMLQVTPRIVAGPGEPAIQVLLNIEDGKITDTGAAGGTPQTQRNAISTQAVVRPNQALVIGGYRREQNEERESRVPVLFRIPLLGRLFGAKKNRTKQLERLFILTARVLAR</sequence>